<protein>
    <submittedName>
        <fullName evidence="2">Uncharacterized protein</fullName>
    </submittedName>
</protein>
<feature type="region of interest" description="Disordered" evidence="1">
    <location>
        <begin position="1"/>
        <end position="27"/>
    </location>
</feature>
<evidence type="ECO:0000256" key="1">
    <source>
        <dbReference type="SAM" id="MobiDB-lite"/>
    </source>
</evidence>
<reference evidence="2" key="2">
    <citation type="journal article" date="2015" name="Fish Shellfish Immunol.">
        <title>Early steps in the European eel (Anguilla anguilla)-Vibrio vulnificus interaction in the gills: Role of the RtxA13 toxin.</title>
        <authorList>
            <person name="Callol A."/>
            <person name="Pajuelo D."/>
            <person name="Ebbesson L."/>
            <person name="Teles M."/>
            <person name="MacKenzie S."/>
            <person name="Amaro C."/>
        </authorList>
    </citation>
    <scope>NUCLEOTIDE SEQUENCE</scope>
</reference>
<proteinExistence type="predicted"/>
<evidence type="ECO:0000313" key="2">
    <source>
        <dbReference type="EMBL" id="JAH18364.1"/>
    </source>
</evidence>
<feature type="compositionally biased region" description="Basic and acidic residues" evidence="1">
    <location>
        <begin position="16"/>
        <end position="27"/>
    </location>
</feature>
<accession>A0A0E9QNG9</accession>
<dbReference type="AlphaFoldDB" id="A0A0E9QNG9"/>
<name>A0A0E9QNG9_ANGAN</name>
<reference evidence="2" key="1">
    <citation type="submission" date="2014-11" db="EMBL/GenBank/DDBJ databases">
        <authorList>
            <person name="Amaro Gonzalez C."/>
        </authorList>
    </citation>
    <scope>NUCLEOTIDE SEQUENCE</scope>
</reference>
<organism evidence="2">
    <name type="scientific">Anguilla anguilla</name>
    <name type="common">European freshwater eel</name>
    <name type="synonym">Muraena anguilla</name>
    <dbReference type="NCBI Taxonomy" id="7936"/>
    <lineage>
        <taxon>Eukaryota</taxon>
        <taxon>Metazoa</taxon>
        <taxon>Chordata</taxon>
        <taxon>Craniata</taxon>
        <taxon>Vertebrata</taxon>
        <taxon>Euteleostomi</taxon>
        <taxon>Actinopterygii</taxon>
        <taxon>Neopterygii</taxon>
        <taxon>Teleostei</taxon>
        <taxon>Anguilliformes</taxon>
        <taxon>Anguillidae</taxon>
        <taxon>Anguilla</taxon>
    </lineage>
</organism>
<dbReference type="EMBL" id="GBXM01090213">
    <property type="protein sequence ID" value="JAH18364.1"/>
    <property type="molecule type" value="Transcribed_RNA"/>
</dbReference>
<sequence length="27" mass="3271">MSLKKKNRVSHSEIFIADRRPTERNEK</sequence>